<dbReference type="AlphaFoldDB" id="A0A067JAW9"/>
<evidence type="ECO:0000313" key="2">
    <source>
        <dbReference type="EMBL" id="KDP20956.1"/>
    </source>
</evidence>
<keyword evidence="3" id="KW-1185">Reference proteome</keyword>
<feature type="region of interest" description="Disordered" evidence="1">
    <location>
        <begin position="143"/>
        <end position="166"/>
    </location>
</feature>
<accession>A0A067JAW9</accession>
<dbReference type="EMBL" id="KK915662">
    <property type="protein sequence ID" value="KDP20956.1"/>
    <property type="molecule type" value="Genomic_DNA"/>
</dbReference>
<gene>
    <name evidence="2" type="ORF">JCGZ_21427</name>
</gene>
<proteinExistence type="predicted"/>
<sequence>MGAIQDIKTIQKMAALKLFSFIFFIILCFRLGSSIRVLSEMEKATKNGVQMGLEETESSGDIPSISIGAGGGFFGFGNGAEGGGSISIPGFTIPGLVIGGGAGGGVSGGCSCNSCKNNGTNAGGGSGGCNSCGYGGQIRPSVQGSNGDFSNNKADDQPKKVAAGHN</sequence>
<feature type="compositionally biased region" description="Polar residues" evidence="1">
    <location>
        <begin position="143"/>
        <end position="152"/>
    </location>
</feature>
<protein>
    <submittedName>
        <fullName evidence="2">Uncharacterized protein</fullName>
    </submittedName>
</protein>
<evidence type="ECO:0000313" key="3">
    <source>
        <dbReference type="Proteomes" id="UP000027138"/>
    </source>
</evidence>
<dbReference type="Proteomes" id="UP000027138">
    <property type="component" value="Unassembled WGS sequence"/>
</dbReference>
<name>A0A067JAW9_JATCU</name>
<evidence type="ECO:0000256" key="1">
    <source>
        <dbReference type="SAM" id="MobiDB-lite"/>
    </source>
</evidence>
<organism evidence="2 3">
    <name type="scientific">Jatropha curcas</name>
    <name type="common">Barbados nut</name>
    <dbReference type="NCBI Taxonomy" id="180498"/>
    <lineage>
        <taxon>Eukaryota</taxon>
        <taxon>Viridiplantae</taxon>
        <taxon>Streptophyta</taxon>
        <taxon>Embryophyta</taxon>
        <taxon>Tracheophyta</taxon>
        <taxon>Spermatophyta</taxon>
        <taxon>Magnoliopsida</taxon>
        <taxon>eudicotyledons</taxon>
        <taxon>Gunneridae</taxon>
        <taxon>Pentapetalae</taxon>
        <taxon>rosids</taxon>
        <taxon>fabids</taxon>
        <taxon>Malpighiales</taxon>
        <taxon>Euphorbiaceae</taxon>
        <taxon>Crotonoideae</taxon>
        <taxon>Jatropheae</taxon>
        <taxon>Jatropha</taxon>
    </lineage>
</organism>
<reference evidence="2 3" key="1">
    <citation type="journal article" date="2014" name="PLoS ONE">
        <title>Global Analysis of Gene Expression Profiles in Physic Nut (Jatropha curcas L.) Seedlings Exposed to Salt Stress.</title>
        <authorList>
            <person name="Zhang L."/>
            <person name="Zhang C."/>
            <person name="Wu P."/>
            <person name="Chen Y."/>
            <person name="Li M."/>
            <person name="Jiang H."/>
            <person name="Wu G."/>
        </authorList>
    </citation>
    <scope>NUCLEOTIDE SEQUENCE [LARGE SCALE GENOMIC DNA]</scope>
    <source>
        <strain evidence="3">cv. GZQX0401</strain>
        <tissue evidence="2">Young leaves</tissue>
    </source>
</reference>